<dbReference type="AlphaFoldDB" id="A0A9P6MPC0"/>
<comment type="caution">
    <text evidence="3">The sequence shown here is derived from an EMBL/GenBank/DDBJ whole genome shotgun (WGS) entry which is preliminary data.</text>
</comment>
<dbReference type="PANTHER" id="PTHR45527:SF1">
    <property type="entry name" value="FATTY ACID SYNTHASE"/>
    <property type="match status" value="1"/>
</dbReference>
<keyword evidence="4" id="KW-1185">Reference proteome</keyword>
<dbReference type="GO" id="GO:0005737">
    <property type="term" value="C:cytoplasm"/>
    <property type="evidence" value="ECO:0007669"/>
    <property type="project" value="TreeGrafter"/>
</dbReference>
<feature type="domain" description="Condensation" evidence="2">
    <location>
        <begin position="164"/>
        <end position="334"/>
    </location>
</feature>
<dbReference type="Proteomes" id="UP000703661">
    <property type="component" value="Unassembled WGS sequence"/>
</dbReference>
<dbReference type="Gene3D" id="3.30.559.30">
    <property type="entry name" value="Nonribosomal peptide synthetase, condensation domain"/>
    <property type="match status" value="1"/>
</dbReference>
<sequence>MTISKQWNALEDANLTRKHAAMNVENQLSQEIETITSMDIVDNSPFEFKNAEPIKIPVDESMAFGDSSGNDLSDLEVTSPTAVEDINGFDSSVFHVPAFVNGVKEQGPTHPLKPEIENDRKDGSPRTSVERVIPDSSDIIKPERNGHKMVPINESTGDERKIGHELQTRIDYWCKALADAPVLLGLPTDRPRATHQSVDYSHLPIRLDSQLTQLLKNLAQKHDVDLSVVLLSAWSAVLARLTSQDDIVVGHYDLVIDPHVTSTNHLNGNAITSANPLPLRMDLSGDLTTAQLLGRVSQTILAARAHQDIAFENIIEIMKTSSKEDHAALFQVAF</sequence>
<feature type="non-terminal residue" evidence="3">
    <location>
        <position position="1"/>
    </location>
</feature>
<organism evidence="3 4">
    <name type="scientific">Entomortierella chlamydospora</name>
    <dbReference type="NCBI Taxonomy" id="101097"/>
    <lineage>
        <taxon>Eukaryota</taxon>
        <taxon>Fungi</taxon>
        <taxon>Fungi incertae sedis</taxon>
        <taxon>Mucoromycota</taxon>
        <taxon>Mortierellomycotina</taxon>
        <taxon>Mortierellomycetes</taxon>
        <taxon>Mortierellales</taxon>
        <taxon>Mortierellaceae</taxon>
        <taxon>Entomortierella</taxon>
    </lineage>
</organism>
<reference evidence="3" key="1">
    <citation type="journal article" date="2020" name="Fungal Divers.">
        <title>Resolving the Mortierellaceae phylogeny through synthesis of multi-gene phylogenetics and phylogenomics.</title>
        <authorList>
            <person name="Vandepol N."/>
            <person name="Liber J."/>
            <person name="Desiro A."/>
            <person name="Na H."/>
            <person name="Kennedy M."/>
            <person name="Barry K."/>
            <person name="Grigoriev I.V."/>
            <person name="Miller A.N."/>
            <person name="O'Donnell K."/>
            <person name="Stajich J.E."/>
            <person name="Bonito G."/>
        </authorList>
    </citation>
    <scope>NUCLEOTIDE SEQUENCE</scope>
    <source>
        <strain evidence="3">NRRL 2769</strain>
    </source>
</reference>
<feature type="compositionally biased region" description="Basic and acidic residues" evidence="1">
    <location>
        <begin position="112"/>
        <end position="132"/>
    </location>
</feature>
<name>A0A9P6MPC0_9FUNG</name>
<gene>
    <name evidence="3" type="ORF">BGZ80_003359</name>
</gene>
<dbReference type="EMBL" id="JAAAID010001884">
    <property type="protein sequence ID" value="KAG0008507.1"/>
    <property type="molecule type" value="Genomic_DNA"/>
</dbReference>
<proteinExistence type="predicted"/>
<evidence type="ECO:0000313" key="4">
    <source>
        <dbReference type="Proteomes" id="UP000703661"/>
    </source>
</evidence>
<dbReference type="Pfam" id="PF00668">
    <property type="entry name" value="Condensation"/>
    <property type="match status" value="1"/>
</dbReference>
<dbReference type="InterPro" id="IPR001242">
    <property type="entry name" value="Condensation_dom"/>
</dbReference>
<feature type="region of interest" description="Disordered" evidence="1">
    <location>
        <begin position="104"/>
        <end position="132"/>
    </location>
</feature>
<dbReference type="GO" id="GO:0043041">
    <property type="term" value="P:amino acid activation for nonribosomal peptide biosynthetic process"/>
    <property type="evidence" value="ECO:0007669"/>
    <property type="project" value="TreeGrafter"/>
</dbReference>
<evidence type="ECO:0000259" key="2">
    <source>
        <dbReference type="Pfam" id="PF00668"/>
    </source>
</evidence>
<dbReference type="GO" id="GO:0044550">
    <property type="term" value="P:secondary metabolite biosynthetic process"/>
    <property type="evidence" value="ECO:0007669"/>
    <property type="project" value="TreeGrafter"/>
</dbReference>
<dbReference type="PANTHER" id="PTHR45527">
    <property type="entry name" value="NONRIBOSOMAL PEPTIDE SYNTHETASE"/>
    <property type="match status" value="1"/>
</dbReference>
<dbReference type="SUPFAM" id="SSF52777">
    <property type="entry name" value="CoA-dependent acyltransferases"/>
    <property type="match status" value="1"/>
</dbReference>
<dbReference type="GO" id="GO:0031177">
    <property type="term" value="F:phosphopantetheine binding"/>
    <property type="evidence" value="ECO:0007669"/>
    <property type="project" value="TreeGrafter"/>
</dbReference>
<accession>A0A9P6MPC0</accession>
<dbReference type="GO" id="GO:0003824">
    <property type="term" value="F:catalytic activity"/>
    <property type="evidence" value="ECO:0007669"/>
    <property type="project" value="InterPro"/>
</dbReference>
<evidence type="ECO:0000256" key="1">
    <source>
        <dbReference type="SAM" id="MobiDB-lite"/>
    </source>
</evidence>
<protein>
    <recommendedName>
        <fullName evidence="2">Condensation domain-containing protein</fullName>
    </recommendedName>
</protein>
<evidence type="ECO:0000313" key="3">
    <source>
        <dbReference type="EMBL" id="KAG0008507.1"/>
    </source>
</evidence>